<feature type="domain" description="Response regulatory" evidence="2">
    <location>
        <begin position="6"/>
        <end position="118"/>
    </location>
</feature>
<comment type="caution">
    <text evidence="4">The sequence shown here is derived from an EMBL/GenBank/DDBJ whole genome shotgun (WGS) entry which is preliminary data.</text>
</comment>
<feature type="modified residue" description="4-aspartylphosphate" evidence="1">
    <location>
        <position position="57"/>
    </location>
</feature>
<evidence type="ECO:0000313" key="4">
    <source>
        <dbReference type="EMBL" id="MBK0384318.1"/>
    </source>
</evidence>
<proteinExistence type="predicted"/>
<dbReference type="Gene3D" id="2.40.50.1020">
    <property type="entry name" value="LytTr DNA-binding domain"/>
    <property type="match status" value="1"/>
</dbReference>
<gene>
    <name evidence="4" type="ORF">I5M32_15225</name>
</gene>
<name>A0ABS1BN45_9SPHI</name>
<sequence>MTKTLSCIAIDDDALDLLALRNEICTNANLNLLASFNNCFDLKDFLDHHQPEVVFMDIEMQEINGLDFIKALSGIKSQFVLVSSHPEYAIEGFQLNVFDYILKPIESDRLNSCVQRLMDFLDLRDKAACYDLYFENENIVFKEGHAIVKLNVNEIFYLEAFGDYTKIITLNKNYLTLNPLSKLLESLPLGKFLRIHRSFIVAINKVKSLGNKVIDIGLIKVPVGKTYLKEAKQMFK</sequence>
<protein>
    <submittedName>
        <fullName evidence="4">Response regulator transcription factor</fullName>
    </submittedName>
</protein>
<dbReference type="InterPro" id="IPR007492">
    <property type="entry name" value="LytTR_DNA-bd_dom"/>
</dbReference>
<dbReference type="EMBL" id="JAEHFY010000027">
    <property type="protein sequence ID" value="MBK0384318.1"/>
    <property type="molecule type" value="Genomic_DNA"/>
</dbReference>
<dbReference type="InterPro" id="IPR001789">
    <property type="entry name" value="Sig_transdc_resp-reg_receiver"/>
</dbReference>
<evidence type="ECO:0000259" key="2">
    <source>
        <dbReference type="PROSITE" id="PS50110"/>
    </source>
</evidence>
<dbReference type="PANTHER" id="PTHR37299:SF1">
    <property type="entry name" value="STAGE 0 SPORULATION PROTEIN A HOMOLOG"/>
    <property type="match status" value="1"/>
</dbReference>
<feature type="domain" description="HTH LytTR-type" evidence="3">
    <location>
        <begin position="139"/>
        <end position="236"/>
    </location>
</feature>
<dbReference type="SUPFAM" id="SSF52172">
    <property type="entry name" value="CheY-like"/>
    <property type="match status" value="1"/>
</dbReference>
<accession>A0ABS1BN45</accession>
<organism evidence="4 5">
    <name type="scientific">Pedobacter segetis</name>
    <dbReference type="NCBI Taxonomy" id="2793069"/>
    <lineage>
        <taxon>Bacteria</taxon>
        <taxon>Pseudomonadati</taxon>
        <taxon>Bacteroidota</taxon>
        <taxon>Sphingobacteriia</taxon>
        <taxon>Sphingobacteriales</taxon>
        <taxon>Sphingobacteriaceae</taxon>
        <taxon>Pedobacter</taxon>
    </lineage>
</organism>
<dbReference type="InterPro" id="IPR011006">
    <property type="entry name" value="CheY-like_superfamily"/>
</dbReference>
<dbReference type="SMART" id="SM00448">
    <property type="entry name" value="REC"/>
    <property type="match status" value="1"/>
</dbReference>
<dbReference type="PANTHER" id="PTHR37299">
    <property type="entry name" value="TRANSCRIPTIONAL REGULATOR-RELATED"/>
    <property type="match status" value="1"/>
</dbReference>
<evidence type="ECO:0000256" key="1">
    <source>
        <dbReference type="PROSITE-ProRule" id="PRU00169"/>
    </source>
</evidence>
<dbReference type="InterPro" id="IPR046947">
    <property type="entry name" value="LytR-like"/>
</dbReference>
<dbReference type="Gene3D" id="3.40.50.2300">
    <property type="match status" value="1"/>
</dbReference>
<dbReference type="RefSeq" id="WP_200587883.1">
    <property type="nucleotide sequence ID" value="NZ_JAEHFY010000027.1"/>
</dbReference>
<dbReference type="Pfam" id="PF04397">
    <property type="entry name" value="LytTR"/>
    <property type="match status" value="1"/>
</dbReference>
<evidence type="ECO:0000313" key="5">
    <source>
        <dbReference type="Proteomes" id="UP000660024"/>
    </source>
</evidence>
<keyword evidence="5" id="KW-1185">Reference proteome</keyword>
<evidence type="ECO:0000259" key="3">
    <source>
        <dbReference type="PROSITE" id="PS50930"/>
    </source>
</evidence>
<dbReference type="PROSITE" id="PS50930">
    <property type="entry name" value="HTH_LYTTR"/>
    <property type="match status" value="1"/>
</dbReference>
<dbReference type="SMART" id="SM00850">
    <property type="entry name" value="LytTR"/>
    <property type="match status" value="1"/>
</dbReference>
<keyword evidence="1" id="KW-0597">Phosphoprotein</keyword>
<dbReference type="Proteomes" id="UP000660024">
    <property type="component" value="Unassembled WGS sequence"/>
</dbReference>
<reference evidence="4 5" key="1">
    <citation type="submission" date="2020-12" db="EMBL/GenBank/DDBJ databases">
        <title>Bacterial novel species Pedobacter sp. SD-b isolated from soil.</title>
        <authorList>
            <person name="Jung H.-Y."/>
        </authorList>
    </citation>
    <scope>NUCLEOTIDE SEQUENCE [LARGE SCALE GENOMIC DNA]</scope>
    <source>
        <strain evidence="4 5">SD-b</strain>
    </source>
</reference>
<dbReference type="PROSITE" id="PS50110">
    <property type="entry name" value="RESPONSE_REGULATORY"/>
    <property type="match status" value="1"/>
</dbReference>
<dbReference type="Pfam" id="PF00072">
    <property type="entry name" value="Response_reg"/>
    <property type="match status" value="1"/>
</dbReference>